<dbReference type="PANTHER" id="PTHR33608:SF12">
    <property type="entry name" value="DUF58 DOMAIN-CONTAINING PROTEIN"/>
    <property type="match status" value="1"/>
</dbReference>
<evidence type="ECO:0000259" key="2">
    <source>
        <dbReference type="Pfam" id="PF01882"/>
    </source>
</evidence>
<evidence type="ECO:0000313" key="3">
    <source>
        <dbReference type="EMBL" id="QDW67925.1"/>
    </source>
</evidence>
<reference evidence="3 4" key="1">
    <citation type="submission" date="2019-07" db="EMBL/GenBank/DDBJ databases">
        <title>Full genome sequence of Luteimonas sp. Gr-4.</title>
        <authorList>
            <person name="Im W.-T."/>
        </authorList>
    </citation>
    <scope>NUCLEOTIDE SEQUENCE [LARGE SCALE GENOMIC DNA]</scope>
    <source>
        <strain evidence="3 4">Gr-4</strain>
    </source>
</reference>
<dbReference type="OrthoDB" id="9776116at2"/>
<dbReference type="InterPro" id="IPR002881">
    <property type="entry name" value="DUF58"/>
</dbReference>
<feature type="region of interest" description="Disordered" evidence="1">
    <location>
        <begin position="1"/>
        <end position="29"/>
    </location>
</feature>
<proteinExistence type="predicted"/>
<accession>A0A518N7M8</accession>
<dbReference type="KEGG" id="lug:FPZ22_09485"/>
<evidence type="ECO:0000256" key="1">
    <source>
        <dbReference type="SAM" id="MobiDB-lite"/>
    </source>
</evidence>
<dbReference type="AlphaFoldDB" id="A0A518N7M8"/>
<feature type="domain" description="DUF58" evidence="2">
    <location>
        <begin position="75"/>
        <end position="281"/>
    </location>
</feature>
<sequence length="322" mass="33864">MRARPGSRVAAVAHAAPGQPGPPEPPAGDGIVPTLAELIALRGLARARGRVAAGSSGLRAQAPSMLRGRGMEYAESRGYTPGDDARHIDWRLTARSGKPHTKLFQAERERLTLVVADTAPALYFGTRVRFKSVQAARAGAIAAWRAVADGDRVAALRGSGLAPPVPAASGARGALRVLDALVRWYARPPDDDAGLEVALDQAVRLLRPGSRLLLLADPASVEAVPVARWSGLATHHQVVVLLLTDPLEMDPPGALLAFETAPGDRLELDMAAPAQRRRWQETFSGRLSSLTATLEARGVRAVALSCDAPSDAWLDAIGAGRG</sequence>
<gene>
    <name evidence="3" type="ORF">FPZ22_09485</name>
</gene>
<evidence type="ECO:0000313" key="4">
    <source>
        <dbReference type="Proteomes" id="UP000316584"/>
    </source>
</evidence>
<dbReference type="EMBL" id="CP042218">
    <property type="protein sequence ID" value="QDW67925.1"/>
    <property type="molecule type" value="Genomic_DNA"/>
</dbReference>
<organism evidence="3 4">
    <name type="scientific">Luteimonas granuli</name>
    <dbReference type="NCBI Taxonomy" id="1176533"/>
    <lineage>
        <taxon>Bacteria</taxon>
        <taxon>Pseudomonadati</taxon>
        <taxon>Pseudomonadota</taxon>
        <taxon>Gammaproteobacteria</taxon>
        <taxon>Lysobacterales</taxon>
        <taxon>Lysobacteraceae</taxon>
        <taxon>Luteimonas</taxon>
    </lineage>
</organism>
<dbReference type="PANTHER" id="PTHR33608">
    <property type="entry name" value="BLL2464 PROTEIN"/>
    <property type="match status" value="1"/>
</dbReference>
<protein>
    <submittedName>
        <fullName evidence="3">DUF58 domain-containing protein</fullName>
    </submittedName>
</protein>
<dbReference type="Pfam" id="PF01882">
    <property type="entry name" value="DUF58"/>
    <property type="match status" value="1"/>
</dbReference>
<name>A0A518N7M8_9GAMM</name>
<dbReference type="Proteomes" id="UP000316584">
    <property type="component" value="Chromosome"/>
</dbReference>
<keyword evidence="4" id="KW-1185">Reference proteome</keyword>